<feature type="region of interest" description="Disordered" evidence="1">
    <location>
        <begin position="34"/>
        <end position="102"/>
    </location>
</feature>
<evidence type="ECO:0000313" key="3">
    <source>
        <dbReference type="RefSeq" id="XP_013405102.1"/>
    </source>
</evidence>
<reference evidence="3" key="1">
    <citation type="submission" date="2025-08" db="UniProtKB">
        <authorList>
            <consortium name="RefSeq"/>
        </authorList>
    </citation>
    <scope>IDENTIFICATION</scope>
    <source>
        <tissue evidence="3">Gonads</tissue>
    </source>
</reference>
<dbReference type="Proteomes" id="UP000085678">
    <property type="component" value="Unplaced"/>
</dbReference>
<evidence type="ECO:0000256" key="1">
    <source>
        <dbReference type="SAM" id="MobiDB-lite"/>
    </source>
</evidence>
<dbReference type="GeneID" id="106169967"/>
<sequence length="102" mass="10514">MDFSQVGPPGGGFSDPNSAFADALARARQIAAKISSVDGGGNDLPNDIQGLKRPLQDSFGAQPEAKKPAYDPFSSSLGSNNSAAAENDPIGAQLRAIAEQQR</sequence>
<protein>
    <submittedName>
        <fullName evidence="3">Far upstream element-binding protein 1-like isoform X2</fullName>
    </submittedName>
</protein>
<dbReference type="RefSeq" id="XP_013405102.1">
    <property type="nucleotide sequence ID" value="XM_013549648.1"/>
</dbReference>
<gene>
    <name evidence="3" type="primary">LOC106169967</name>
</gene>
<organism evidence="2 3">
    <name type="scientific">Lingula anatina</name>
    <name type="common">Brachiopod</name>
    <name type="synonym">Lingula unguis</name>
    <dbReference type="NCBI Taxonomy" id="7574"/>
    <lineage>
        <taxon>Eukaryota</taxon>
        <taxon>Metazoa</taxon>
        <taxon>Spiralia</taxon>
        <taxon>Lophotrochozoa</taxon>
        <taxon>Brachiopoda</taxon>
        <taxon>Linguliformea</taxon>
        <taxon>Lingulata</taxon>
        <taxon>Lingulida</taxon>
        <taxon>Linguloidea</taxon>
        <taxon>Lingulidae</taxon>
        <taxon>Lingula</taxon>
    </lineage>
</organism>
<dbReference type="AlphaFoldDB" id="A0A1S3J3W2"/>
<keyword evidence="2" id="KW-1185">Reference proteome</keyword>
<dbReference type="OrthoDB" id="5204190at2759"/>
<evidence type="ECO:0000313" key="2">
    <source>
        <dbReference type="Proteomes" id="UP000085678"/>
    </source>
</evidence>
<name>A0A1S3J3W2_LINAN</name>
<accession>A0A1S3J3W2</accession>
<feature type="compositionally biased region" description="Low complexity" evidence="1">
    <location>
        <begin position="74"/>
        <end position="87"/>
    </location>
</feature>
<proteinExistence type="predicted"/>